<accession>A0A7J4J0Z5</accession>
<dbReference type="EMBL" id="DUFG01000029">
    <property type="protein sequence ID" value="HIH08886.1"/>
    <property type="molecule type" value="Genomic_DNA"/>
</dbReference>
<evidence type="ECO:0000259" key="3">
    <source>
        <dbReference type="Pfam" id="PF01168"/>
    </source>
</evidence>
<keyword evidence="1 2" id="KW-0663">Pyridoxal phosphate</keyword>
<reference evidence="5" key="2">
    <citation type="submission" date="2021-03" db="EMBL/GenBank/DDBJ databases">
        <authorList>
            <person name="Jaffe A."/>
        </authorList>
    </citation>
    <scope>NUCLEOTIDE SEQUENCE</scope>
    <source>
        <strain evidence="5">RIFCSPHIGHO2_01_FULL_GW2011_AR10_43_9</strain>
    </source>
</reference>
<evidence type="ECO:0000256" key="1">
    <source>
        <dbReference type="ARBA" id="ARBA00022898"/>
    </source>
</evidence>
<evidence type="ECO:0000313" key="6">
    <source>
        <dbReference type="Proteomes" id="UP000577419"/>
    </source>
</evidence>
<dbReference type="CDD" id="cd00635">
    <property type="entry name" value="PLPDE_III_YBL036c_like"/>
    <property type="match status" value="1"/>
</dbReference>
<dbReference type="Gene3D" id="3.20.20.10">
    <property type="entry name" value="Alanine racemase"/>
    <property type="match status" value="1"/>
</dbReference>
<feature type="domain" description="Alanine racemase N-terminal" evidence="3">
    <location>
        <begin position="7"/>
        <end position="216"/>
    </location>
</feature>
<organism evidence="4 6">
    <name type="scientific">Candidatus Iainarchaeum sp</name>
    <dbReference type="NCBI Taxonomy" id="3101447"/>
    <lineage>
        <taxon>Archaea</taxon>
        <taxon>Candidatus Iainarchaeota</taxon>
        <taxon>Candidatus Iainarchaeia</taxon>
        <taxon>Candidatus Iainarchaeales</taxon>
        <taxon>Candidatus Iainarchaeaceae</taxon>
        <taxon>Candidatus Iainarchaeum</taxon>
    </lineage>
</organism>
<evidence type="ECO:0000313" key="5">
    <source>
        <dbReference type="EMBL" id="MBS3059045.1"/>
    </source>
</evidence>
<reference evidence="4" key="1">
    <citation type="journal article" date="2020" name="bioRxiv">
        <title>A rank-normalized archaeal taxonomy based on genome phylogeny resolves widespread incomplete and uneven classifications.</title>
        <authorList>
            <person name="Rinke C."/>
            <person name="Chuvochina M."/>
            <person name="Mussig A.J."/>
            <person name="Chaumeil P.-A."/>
            <person name="Waite D.W."/>
            <person name="Whitman W.B."/>
            <person name="Parks D.H."/>
            <person name="Hugenholtz P."/>
        </authorList>
    </citation>
    <scope>NUCLEOTIDE SEQUENCE</scope>
    <source>
        <strain evidence="4">UBA10011</strain>
    </source>
</reference>
<dbReference type="Pfam" id="PF01168">
    <property type="entry name" value="Ala_racemase_N"/>
    <property type="match status" value="1"/>
</dbReference>
<dbReference type="InterPro" id="IPR029066">
    <property type="entry name" value="PLP-binding_barrel"/>
</dbReference>
<name>A0A7J4J0Z5_9ARCH</name>
<dbReference type="NCBIfam" id="TIGR00044">
    <property type="entry name" value="YggS family pyridoxal phosphate-dependent enzyme"/>
    <property type="match status" value="1"/>
</dbReference>
<comment type="function">
    <text evidence="2">Pyridoxal 5'-phosphate (PLP)-binding protein, which is involved in PLP homeostasis.</text>
</comment>
<dbReference type="PANTHER" id="PTHR10146:SF14">
    <property type="entry name" value="PYRIDOXAL PHOSPHATE HOMEOSTASIS PROTEIN"/>
    <property type="match status" value="1"/>
</dbReference>
<dbReference type="PANTHER" id="PTHR10146">
    <property type="entry name" value="PROLINE SYNTHETASE CO-TRANSCRIBED BACTERIAL HOMOLOG PROTEIN"/>
    <property type="match status" value="1"/>
</dbReference>
<dbReference type="SUPFAM" id="SSF51419">
    <property type="entry name" value="PLP-binding barrel"/>
    <property type="match status" value="1"/>
</dbReference>
<feature type="modified residue" description="N6-(pyridoxal phosphate)lysine" evidence="2">
    <location>
        <position position="35"/>
    </location>
</feature>
<dbReference type="AlphaFoldDB" id="A0A7J4J0Z5"/>
<protein>
    <recommendedName>
        <fullName evidence="2">Pyridoxal phosphate homeostasis protein</fullName>
        <shortName evidence="2">PLP homeostasis protein</shortName>
    </recommendedName>
</protein>
<comment type="caution">
    <text evidence="4">The sequence shown here is derived from an EMBL/GenBank/DDBJ whole genome shotgun (WGS) entry which is preliminary data.</text>
</comment>
<evidence type="ECO:0000313" key="4">
    <source>
        <dbReference type="EMBL" id="HIH08886.1"/>
    </source>
</evidence>
<dbReference type="InterPro" id="IPR001608">
    <property type="entry name" value="Ala_racemase_N"/>
</dbReference>
<evidence type="ECO:0000256" key="2">
    <source>
        <dbReference type="HAMAP-Rule" id="MF_02087"/>
    </source>
</evidence>
<dbReference type="GO" id="GO:0030170">
    <property type="term" value="F:pyridoxal phosphate binding"/>
    <property type="evidence" value="ECO:0007669"/>
    <property type="project" value="UniProtKB-UniRule"/>
</dbReference>
<dbReference type="Proteomes" id="UP000577419">
    <property type="component" value="Unassembled WGS sequence"/>
</dbReference>
<dbReference type="Proteomes" id="UP000683213">
    <property type="component" value="Unassembled WGS sequence"/>
</dbReference>
<proteinExistence type="inferred from homology"/>
<comment type="similarity">
    <text evidence="2">Belongs to the pyridoxal phosphate-binding protein YggS/PROSC family.</text>
</comment>
<dbReference type="PIRSF" id="PIRSF004848">
    <property type="entry name" value="YBL036c_PLPDEIII"/>
    <property type="match status" value="1"/>
</dbReference>
<dbReference type="HAMAP" id="MF_02087">
    <property type="entry name" value="PLP_homeostasis"/>
    <property type="match status" value="1"/>
</dbReference>
<dbReference type="EMBL" id="JAGVWF010000018">
    <property type="protein sequence ID" value="MBS3059045.1"/>
    <property type="molecule type" value="Genomic_DNA"/>
</dbReference>
<gene>
    <name evidence="4" type="ORF">HA237_05970</name>
    <name evidence="5" type="ORF">J4224_01325</name>
</gene>
<dbReference type="InterPro" id="IPR011078">
    <property type="entry name" value="PyrdxlP_homeostasis"/>
</dbReference>
<sequence length="218" mass="24194">MDIVDNLKKIREKIAGAAERSGRKPSNVKLLIASKYLTAEQANQLVSFGQKVFGENKVQELVKKAEKVKGAEWHLIGHLQSNKAMEAVQSCEVIHSVDSHKLLRKIQLAAHGLDKQQKVFLQVNVSGEASKNGLKPGELASFLDTYKQLPFGNVRIVGLMTMAPFSENKEDSRLYFKKLADLAEEFRLPELSMGMSNDFEVAIEEGATIVRIGKAITE</sequence>
<reference evidence="5" key="3">
    <citation type="submission" date="2021-05" db="EMBL/GenBank/DDBJ databases">
        <title>Protein family content uncovers lineage relationships and bacterial pathway maintenance mechanisms in DPANN archaea.</title>
        <authorList>
            <person name="Castelle C.J."/>
            <person name="Meheust R."/>
            <person name="Jaffe A.L."/>
            <person name="Seitz K."/>
            <person name="Gong X."/>
            <person name="Baker B.J."/>
            <person name="Banfield J.F."/>
        </authorList>
    </citation>
    <scope>NUCLEOTIDE SEQUENCE</scope>
    <source>
        <strain evidence="5">RIFCSPHIGHO2_01_FULL_GW2011_AR10_43_9</strain>
    </source>
</reference>
<dbReference type="FunFam" id="3.20.20.10:FF:000018">
    <property type="entry name" value="Pyridoxal phosphate homeostasis protein"/>
    <property type="match status" value="1"/>
</dbReference>